<reference evidence="1 2" key="1">
    <citation type="submission" date="2018-03" db="EMBL/GenBank/DDBJ databases">
        <title>Genomic Encyclopedia of Type Strains, Phase III (KMG-III): the genomes of soil and plant-associated and newly described type strains.</title>
        <authorList>
            <person name="Whitman W."/>
        </authorList>
    </citation>
    <scope>NUCLEOTIDE SEQUENCE [LARGE SCALE GENOMIC DNA]</scope>
    <source>
        <strain evidence="1 2">CGMCC 1.12484</strain>
    </source>
</reference>
<dbReference type="Proteomes" id="UP000237983">
    <property type="component" value="Unassembled WGS sequence"/>
</dbReference>
<dbReference type="InterPro" id="IPR051922">
    <property type="entry name" value="Bact_Sporulation_Assoc"/>
</dbReference>
<dbReference type="Gene3D" id="3.40.50.12090">
    <property type="match status" value="2"/>
</dbReference>
<accession>A0A2T0VGM0</accession>
<name>A0A2T0VGM0_9MICO</name>
<dbReference type="AlphaFoldDB" id="A0A2T0VGM0"/>
<dbReference type="PANTHER" id="PTHR30032:SF1">
    <property type="entry name" value="N-ACETYLMURAMOYL-L-ALANINE AMIDASE LYTC"/>
    <property type="match status" value="1"/>
</dbReference>
<dbReference type="InterPro" id="IPR007253">
    <property type="entry name" value="Cell_wall-bd_2"/>
</dbReference>
<comment type="caution">
    <text evidence="1">The sequence shown here is derived from an EMBL/GenBank/DDBJ whole genome shotgun (WGS) entry which is preliminary data.</text>
</comment>
<dbReference type="PANTHER" id="PTHR30032">
    <property type="entry name" value="N-ACETYLMURAMOYL-L-ALANINE AMIDASE-RELATED"/>
    <property type="match status" value="1"/>
</dbReference>
<gene>
    <name evidence="1" type="ORF">B0I08_10221</name>
</gene>
<keyword evidence="2" id="KW-1185">Reference proteome</keyword>
<proteinExistence type="predicted"/>
<dbReference type="Gene3D" id="2.60.40.2700">
    <property type="match status" value="2"/>
</dbReference>
<dbReference type="OrthoDB" id="9758772at2"/>
<evidence type="ECO:0000313" key="2">
    <source>
        <dbReference type="Proteomes" id="UP000237983"/>
    </source>
</evidence>
<sequence length="1197" mass="121922">MRIFPELTAIRRAAVIALIAAAAAAVVVVSTALPVDASVSSGAGTNAIATTSRIADPSITRLEGVDRFSASAAISEANFVPGVVTVYVANGINFPDALSGAPVAAKNGSPILLVTADAIPDPVRGELERLNPENIVVLGGVNSVSQTVESALAAYVANPGKVTRLAGADRFSASAAISSANFDPNVATVYVASGLNFPDALSGAPVAAKESAPVLLVTVDDIPRSVVSELDRLNPAKIVVLGGINSISEAVANSLSEHTATKDRADVTRLAGADRFSASAEISARSFSVDTPIVYIANGLKFPDALSGAPVAGRANAPVLLVTNDAIPESIATELRRLNPERIVVLGGSQSVSIAVEDELASNIVSRTFTATPAPTISGAAEVGELLSADPGTWAPSPVGLTYQWSRGGVAIGGATERMYRLIAADAGTSITVSVTATRSGYVTVTTTSIAKLVVGGTFTATPVPTIAGEAEVGEVLSVDLGTWAPSPTAVSYQWSRGGVAIGGATERSYRLVAADAGAIITATATGSRAGYPDTSRTSAAVTVAHCGLITSDSTWSSGRHYLSCTVTVAADTTLTVAPGAVVLLDSRSDLTVLGELEAHATPDSPIVFTSRADPVFEPAFTAYSAESSIFQLGAGYAGRLDLSGITLAYGSLSFGDGSVVDSDIRGNVRIEPSYGYNEGHPIFARNVVSARMTTNYPGLMVTDAPDVTGIALTGTDRNTFVGSPLQRSVGFQGVASVPAGKEYILGPGGGISAYVGLPLGSGMVRLLPGTLTRGMVEAHNLVAEGTDADPVIFAGYHSMQYGGDVFSSVVPGKDFTGSALHATDGSDITLRHVLVTGIETVFARTANASDTVSAITISDSTIQGTLNLEHVASPVVERTSLHGRFSECASPESGCAAVVALSIRSVPDITGIKLAGPDANSFTGSAAERSVSLDGAGIPSGSSYELTNESGVSVFLAWPLNVGGTLDLAPGTIVNGTVDVTGTVHANGTVSDPVYLGGGAFGGDVGSGCINCRQPDPAMIVGGVGSTFNYTVFAFADVGIHVREFSLVTIENSKFVSTDQAIMVDGAGSADIGTSYFYDSLPCVPPWDSTVVVLNTWFGTTGGPGSNIDLSSLGGVVGDLAGSAPLGAAYSDSAATLALSAKIGANSIPWAIYECSIGIENPVQIRFPMTPVRLLVSPVSEWRPEIIEVADPRPGD</sequence>
<evidence type="ECO:0000313" key="1">
    <source>
        <dbReference type="EMBL" id="PRY69349.1"/>
    </source>
</evidence>
<protein>
    <submittedName>
        <fullName evidence="1">Putative cell wall binding repeat protein</fullName>
    </submittedName>
</protein>
<dbReference type="Pfam" id="PF04122">
    <property type="entry name" value="CW_binding_2"/>
    <property type="match status" value="3"/>
</dbReference>
<dbReference type="RefSeq" id="WP_106210086.1">
    <property type="nucleotide sequence ID" value="NZ_PVTL01000002.1"/>
</dbReference>
<dbReference type="EMBL" id="PVTL01000002">
    <property type="protein sequence ID" value="PRY69349.1"/>
    <property type="molecule type" value="Genomic_DNA"/>
</dbReference>
<organism evidence="1 2">
    <name type="scientific">Glaciihabitans tibetensis</name>
    <dbReference type="NCBI Taxonomy" id="1266600"/>
    <lineage>
        <taxon>Bacteria</taxon>
        <taxon>Bacillati</taxon>
        <taxon>Actinomycetota</taxon>
        <taxon>Actinomycetes</taxon>
        <taxon>Micrococcales</taxon>
        <taxon>Microbacteriaceae</taxon>
        <taxon>Glaciihabitans</taxon>
    </lineage>
</organism>